<proteinExistence type="predicted"/>
<gene>
    <name evidence="2" type="ORF">ENR59_02965</name>
</gene>
<feature type="region of interest" description="Disordered" evidence="1">
    <location>
        <begin position="92"/>
        <end position="116"/>
    </location>
</feature>
<protein>
    <submittedName>
        <fullName evidence="2">Uncharacterized protein</fullName>
    </submittedName>
</protein>
<organism evidence="2">
    <name type="scientific">Fundidesulfovibrio putealis</name>
    <dbReference type="NCBI Taxonomy" id="270496"/>
    <lineage>
        <taxon>Bacteria</taxon>
        <taxon>Pseudomonadati</taxon>
        <taxon>Thermodesulfobacteriota</taxon>
        <taxon>Desulfovibrionia</taxon>
        <taxon>Desulfovibrionales</taxon>
        <taxon>Desulfovibrionaceae</taxon>
        <taxon>Fundidesulfovibrio</taxon>
    </lineage>
</organism>
<comment type="caution">
    <text evidence="2">The sequence shown here is derived from an EMBL/GenBank/DDBJ whole genome shotgun (WGS) entry which is preliminary data.</text>
</comment>
<feature type="compositionally biased region" description="Basic and acidic residues" evidence="1">
    <location>
        <begin position="101"/>
        <end position="116"/>
    </location>
</feature>
<evidence type="ECO:0000313" key="2">
    <source>
        <dbReference type="EMBL" id="HGG91897.1"/>
    </source>
</evidence>
<dbReference type="EMBL" id="DSRP01000209">
    <property type="protein sequence ID" value="HGG91897.1"/>
    <property type="molecule type" value="Genomic_DNA"/>
</dbReference>
<sequence>MHHVFQLAHDLAPADLARTPTFWHAMGRLAALAATAERDCPDMERFLAAVATLWPGLRLEGDRGPLPLPVNRAVPLALSLVAALHGGLASRGQAQAGEQVRGPDRLRPRDQGHDGDDAARLRLAAERSPAGGVRLRLYGSPRALDRLRADGTLTTLAALARAGGASFTITTTEHCAELALLG</sequence>
<accession>A0A7C3WGB6</accession>
<name>A0A7C3WGB6_9BACT</name>
<dbReference type="AlphaFoldDB" id="A0A7C3WGB6"/>
<evidence type="ECO:0000256" key="1">
    <source>
        <dbReference type="SAM" id="MobiDB-lite"/>
    </source>
</evidence>
<reference evidence="2" key="1">
    <citation type="journal article" date="2020" name="mSystems">
        <title>Genome- and Community-Level Interaction Insights into Carbon Utilization and Element Cycling Functions of Hydrothermarchaeota in Hydrothermal Sediment.</title>
        <authorList>
            <person name="Zhou Z."/>
            <person name="Liu Y."/>
            <person name="Xu W."/>
            <person name="Pan J."/>
            <person name="Luo Z.H."/>
            <person name="Li M."/>
        </authorList>
    </citation>
    <scope>NUCLEOTIDE SEQUENCE [LARGE SCALE GENOMIC DNA]</scope>
    <source>
        <strain evidence="2">SpSt-413</strain>
    </source>
</reference>